<dbReference type="SMART" id="SM00342">
    <property type="entry name" value="HTH_ARAC"/>
    <property type="match status" value="1"/>
</dbReference>
<dbReference type="InterPro" id="IPR018060">
    <property type="entry name" value="HTH_AraC"/>
</dbReference>
<comment type="caution">
    <text evidence="6">The sequence shown here is derived from an EMBL/GenBank/DDBJ whole genome shotgun (WGS) entry which is preliminary data.</text>
</comment>
<keyword evidence="7" id="KW-1185">Reference proteome</keyword>
<keyword evidence="3" id="KW-0804">Transcription</keyword>
<evidence type="ECO:0000259" key="5">
    <source>
        <dbReference type="PROSITE" id="PS01124"/>
    </source>
</evidence>
<feature type="compositionally biased region" description="Basic residues" evidence="4">
    <location>
        <begin position="23"/>
        <end position="38"/>
    </location>
</feature>
<keyword evidence="2" id="KW-0238">DNA-binding</keyword>
<dbReference type="InterPro" id="IPR018062">
    <property type="entry name" value="HTH_AraC-typ_CS"/>
</dbReference>
<feature type="region of interest" description="Disordered" evidence="4">
    <location>
        <begin position="1"/>
        <end position="38"/>
    </location>
</feature>
<evidence type="ECO:0000256" key="1">
    <source>
        <dbReference type="ARBA" id="ARBA00023015"/>
    </source>
</evidence>
<reference evidence="6 7" key="1">
    <citation type="journal article" date="2019" name="Int. J. Syst. Evol. Microbiol.">
        <title>The Global Catalogue of Microorganisms (GCM) 10K type strain sequencing project: providing services to taxonomists for standard genome sequencing and annotation.</title>
        <authorList>
            <consortium name="The Broad Institute Genomics Platform"/>
            <consortium name="The Broad Institute Genome Sequencing Center for Infectious Disease"/>
            <person name="Wu L."/>
            <person name="Ma J."/>
        </authorList>
    </citation>
    <scope>NUCLEOTIDE SEQUENCE [LARGE SCALE GENOMIC DNA]</scope>
    <source>
        <strain evidence="6 7">JCM 16014</strain>
    </source>
</reference>
<evidence type="ECO:0000256" key="3">
    <source>
        <dbReference type="ARBA" id="ARBA00023163"/>
    </source>
</evidence>
<accession>A0ABN2UWC7</accession>
<dbReference type="PANTHER" id="PTHR46796">
    <property type="entry name" value="HTH-TYPE TRANSCRIPTIONAL ACTIVATOR RHAS-RELATED"/>
    <property type="match status" value="1"/>
</dbReference>
<feature type="domain" description="HTH araC/xylS-type" evidence="5">
    <location>
        <begin position="54"/>
        <end position="152"/>
    </location>
</feature>
<dbReference type="PRINTS" id="PR00032">
    <property type="entry name" value="HTHARAC"/>
</dbReference>
<evidence type="ECO:0000256" key="4">
    <source>
        <dbReference type="SAM" id="MobiDB-lite"/>
    </source>
</evidence>
<protein>
    <submittedName>
        <fullName evidence="6">AraC family transcriptional regulator</fullName>
    </submittedName>
</protein>
<proteinExistence type="predicted"/>
<keyword evidence="1" id="KW-0805">Transcription regulation</keyword>
<dbReference type="Proteomes" id="UP001500751">
    <property type="component" value="Unassembled WGS sequence"/>
</dbReference>
<name>A0ABN2UWC7_9ACTN</name>
<dbReference type="Pfam" id="PF12833">
    <property type="entry name" value="HTH_18"/>
    <property type="match status" value="1"/>
</dbReference>
<dbReference type="PROSITE" id="PS01124">
    <property type="entry name" value="HTH_ARAC_FAMILY_2"/>
    <property type="match status" value="1"/>
</dbReference>
<gene>
    <name evidence="6" type="ORF">GCM10009839_54680</name>
</gene>
<dbReference type="PROSITE" id="PS00041">
    <property type="entry name" value="HTH_ARAC_FAMILY_1"/>
    <property type="match status" value="1"/>
</dbReference>
<dbReference type="EMBL" id="BAAAQN010000036">
    <property type="protein sequence ID" value="GAA2044220.1"/>
    <property type="molecule type" value="Genomic_DNA"/>
</dbReference>
<dbReference type="InterPro" id="IPR009057">
    <property type="entry name" value="Homeodomain-like_sf"/>
</dbReference>
<evidence type="ECO:0000313" key="6">
    <source>
        <dbReference type="EMBL" id="GAA2044220.1"/>
    </source>
</evidence>
<evidence type="ECO:0000256" key="2">
    <source>
        <dbReference type="ARBA" id="ARBA00023125"/>
    </source>
</evidence>
<dbReference type="InterPro" id="IPR050204">
    <property type="entry name" value="AraC_XylS_family_regulators"/>
</dbReference>
<sequence>MATRAERGPVGIPGSRLGQARARDRRRAHPARPVRRGTGRPITMEKRIMQSAVERAIAEMWDRYNEPLSLSELADAAILSRFHFSRIFRSYTGTSPCRFLAAVRLSKAKDILLESSRNVTDIAYEVGYNSLGTFTSRFTKSVGVSPARYRQLSRIGIPAPLAAPVPGADGAVRGLLTMPRSAMGTPLRVYVGAFDSPIAQGMPAACDVLDAPGMYRLPGIPDGQWYIRGAAVALSGVDPRPWVRKPLFVGAADPVRVRHGVVEVDLGLHPVGPLDLPVLVALPELDGGVLPQPAAAVPERLTVEAMASPFR</sequence>
<evidence type="ECO:0000313" key="7">
    <source>
        <dbReference type="Proteomes" id="UP001500751"/>
    </source>
</evidence>
<dbReference type="Gene3D" id="1.10.10.60">
    <property type="entry name" value="Homeodomain-like"/>
    <property type="match status" value="2"/>
</dbReference>
<dbReference type="InterPro" id="IPR020449">
    <property type="entry name" value="Tscrpt_reg_AraC-type_HTH"/>
</dbReference>
<dbReference type="SUPFAM" id="SSF46689">
    <property type="entry name" value="Homeodomain-like"/>
    <property type="match status" value="2"/>
</dbReference>
<organism evidence="6 7">
    <name type="scientific">Catenulispora yoronensis</name>
    <dbReference type="NCBI Taxonomy" id="450799"/>
    <lineage>
        <taxon>Bacteria</taxon>
        <taxon>Bacillati</taxon>
        <taxon>Actinomycetota</taxon>
        <taxon>Actinomycetes</taxon>
        <taxon>Catenulisporales</taxon>
        <taxon>Catenulisporaceae</taxon>
        <taxon>Catenulispora</taxon>
    </lineage>
</organism>